<proteinExistence type="predicted"/>
<dbReference type="Proteomes" id="UP000887576">
    <property type="component" value="Unplaced"/>
</dbReference>
<evidence type="ECO:0000313" key="1">
    <source>
        <dbReference type="Proteomes" id="UP000887576"/>
    </source>
</evidence>
<protein>
    <submittedName>
        <fullName evidence="2">CUE domain-containing protein</fullName>
    </submittedName>
</protein>
<name>A0AC34RJI9_9BILA</name>
<dbReference type="WBParaSite" id="JU765_v2.g7440.t1">
    <property type="protein sequence ID" value="JU765_v2.g7440.t1"/>
    <property type="gene ID" value="JU765_v2.g7440"/>
</dbReference>
<accession>A0AC34RJI9</accession>
<reference evidence="2" key="1">
    <citation type="submission" date="2022-11" db="UniProtKB">
        <authorList>
            <consortium name="WormBaseParasite"/>
        </authorList>
    </citation>
    <scope>IDENTIFICATION</scope>
</reference>
<sequence>MEHITVDFAEALKQFKSMFPHLSQDTIENVLRRHSGNVGLAVDELLSIAESSALESSSAQMDSFYLEPPPPYEKVVQPSALKQKQQTSSGLNSTRSSVDMKNETVDDEKLALMLQNEEFLRYLRGNAAFMREIYGHDYNREVVPYRRSFQAYHPGMRYSRRTYSNGPVTPNGPLVETASSSIPNGPHVDYNYNDSSVWTKRIKSKLPGSRQSEYTLSDPCPSGPGVSTGALESYYSPNDFQSRLKAMSKTSKIMFVELAKKFSFKKELKLLPSIEDPTHR</sequence>
<evidence type="ECO:0000313" key="2">
    <source>
        <dbReference type="WBParaSite" id="JU765_v2.g7440.t1"/>
    </source>
</evidence>
<organism evidence="1 2">
    <name type="scientific">Panagrolaimus sp. JU765</name>
    <dbReference type="NCBI Taxonomy" id="591449"/>
    <lineage>
        <taxon>Eukaryota</taxon>
        <taxon>Metazoa</taxon>
        <taxon>Ecdysozoa</taxon>
        <taxon>Nematoda</taxon>
        <taxon>Chromadorea</taxon>
        <taxon>Rhabditida</taxon>
        <taxon>Tylenchina</taxon>
        <taxon>Panagrolaimomorpha</taxon>
        <taxon>Panagrolaimoidea</taxon>
        <taxon>Panagrolaimidae</taxon>
        <taxon>Panagrolaimus</taxon>
    </lineage>
</organism>